<dbReference type="InterPro" id="IPR044288">
    <property type="entry name" value="ZNF598/HEL2"/>
</dbReference>
<dbReference type="Pfam" id="PF23202">
    <property type="entry name" value="PAH_ZNF598"/>
    <property type="match status" value="1"/>
</dbReference>
<keyword evidence="2" id="KW-0963">Cytoplasm</keyword>
<gene>
    <name evidence="11" type="ORF">Fmac_006806</name>
</gene>
<evidence type="ECO:0000256" key="4">
    <source>
        <dbReference type="ARBA" id="ARBA00022679"/>
    </source>
</evidence>
<feature type="region of interest" description="Disordered" evidence="9">
    <location>
        <begin position="768"/>
        <end position="793"/>
    </location>
</feature>
<reference evidence="11 12" key="1">
    <citation type="submission" date="2024-08" db="EMBL/GenBank/DDBJ databases">
        <title>Insights into the chromosomal genome structure of Flemingia macrophylla.</title>
        <authorList>
            <person name="Ding Y."/>
            <person name="Zhao Y."/>
            <person name="Bi W."/>
            <person name="Wu M."/>
            <person name="Zhao G."/>
            <person name="Gong Y."/>
            <person name="Li W."/>
            <person name="Zhang P."/>
        </authorList>
    </citation>
    <scope>NUCLEOTIDE SEQUENCE [LARGE SCALE GENOMIC DNA]</scope>
    <source>
        <strain evidence="11">DYQJB</strain>
        <tissue evidence="11">Leaf</tissue>
    </source>
</reference>
<evidence type="ECO:0000256" key="8">
    <source>
        <dbReference type="PROSITE-ProRule" id="PRU00175"/>
    </source>
</evidence>
<dbReference type="EMBL" id="JBGMDY010000002">
    <property type="protein sequence ID" value="KAL2345521.1"/>
    <property type="molecule type" value="Genomic_DNA"/>
</dbReference>
<evidence type="ECO:0000259" key="10">
    <source>
        <dbReference type="PROSITE" id="PS50089"/>
    </source>
</evidence>
<evidence type="ECO:0000256" key="6">
    <source>
        <dbReference type="ARBA" id="ARBA00022771"/>
    </source>
</evidence>
<feature type="region of interest" description="Disordered" evidence="9">
    <location>
        <begin position="476"/>
        <end position="502"/>
    </location>
</feature>
<comment type="caution">
    <text evidence="11">The sequence shown here is derived from an EMBL/GenBank/DDBJ whole genome shotgun (WGS) entry which is preliminary data.</text>
</comment>
<evidence type="ECO:0000256" key="3">
    <source>
        <dbReference type="ARBA" id="ARBA00022553"/>
    </source>
</evidence>
<keyword evidence="3" id="KW-0597">Phosphoprotein</keyword>
<feature type="compositionally biased region" description="Basic and acidic residues" evidence="9">
    <location>
        <begin position="688"/>
        <end position="716"/>
    </location>
</feature>
<feature type="compositionally biased region" description="Polar residues" evidence="9">
    <location>
        <begin position="717"/>
        <end position="743"/>
    </location>
</feature>
<feature type="region of interest" description="Disordered" evidence="9">
    <location>
        <begin position="687"/>
        <end position="754"/>
    </location>
</feature>
<organism evidence="11 12">
    <name type="scientific">Flemingia macrophylla</name>
    <dbReference type="NCBI Taxonomy" id="520843"/>
    <lineage>
        <taxon>Eukaryota</taxon>
        <taxon>Viridiplantae</taxon>
        <taxon>Streptophyta</taxon>
        <taxon>Embryophyta</taxon>
        <taxon>Tracheophyta</taxon>
        <taxon>Spermatophyta</taxon>
        <taxon>Magnoliopsida</taxon>
        <taxon>eudicotyledons</taxon>
        <taxon>Gunneridae</taxon>
        <taxon>Pentapetalae</taxon>
        <taxon>rosids</taxon>
        <taxon>fabids</taxon>
        <taxon>Fabales</taxon>
        <taxon>Fabaceae</taxon>
        <taxon>Papilionoideae</taxon>
        <taxon>50 kb inversion clade</taxon>
        <taxon>NPAAA clade</taxon>
        <taxon>indigoferoid/millettioid clade</taxon>
        <taxon>Phaseoleae</taxon>
        <taxon>Flemingia</taxon>
    </lineage>
</organism>
<dbReference type="GO" id="GO:0005737">
    <property type="term" value="C:cytoplasm"/>
    <property type="evidence" value="ECO:0007669"/>
    <property type="project" value="UniProtKB-SubCell"/>
</dbReference>
<feature type="compositionally biased region" description="Polar residues" evidence="9">
    <location>
        <begin position="476"/>
        <end position="493"/>
    </location>
</feature>
<keyword evidence="5" id="KW-0479">Metal-binding</keyword>
<accession>A0ABD1NBM8</accession>
<evidence type="ECO:0000313" key="11">
    <source>
        <dbReference type="EMBL" id="KAL2345521.1"/>
    </source>
</evidence>
<dbReference type="GO" id="GO:0016740">
    <property type="term" value="F:transferase activity"/>
    <property type="evidence" value="ECO:0007669"/>
    <property type="project" value="UniProtKB-KW"/>
</dbReference>
<proteinExistence type="predicted"/>
<comment type="subcellular location">
    <subcellularLocation>
        <location evidence="1">Cytoplasm</location>
    </subcellularLocation>
</comment>
<keyword evidence="4" id="KW-0808">Transferase</keyword>
<dbReference type="InterPro" id="IPR041888">
    <property type="entry name" value="RING-HC_ZNF598/HEL2"/>
</dbReference>
<feature type="region of interest" description="Disordered" evidence="9">
    <location>
        <begin position="273"/>
        <end position="296"/>
    </location>
</feature>
<dbReference type="Proteomes" id="UP001603857">
    <property type="component" value="Unassembled WGS sequence"/>
</dbReference>
<dbReference type="InterPro" id="IPR056437">
    <property type="entry name" value="Znf-C2H2_ZNF598/HEL2"/>
</dbReference>
<keyword evidence="7" id="KW-0862">Zinc</keyword>
<name>A0ABD1NBM8_9FABA</name>
<dbReference type="PANTHER" id="PTHR22938">
    <property type="entry name" value="ZINC FINGER PROTEIN 598"/>
    <property type="match status" value="1"/>
</dbReference>
<dbReference type="InterPro" id="IPR057634">
    <property type="entry name" value="PAH_ZNF598/HEL2"/>
</dbReference>
<sequence length="923" mass="101729">MDDCCAVCAEPLEWVAYGPCLHREVCSTCVARLRFICDDRRCCICKTECDLVFVTKVSPMPNHLFPPKVHCFLLFLDSIDCFPFVALSEALGDYTRMINDFAALPSEVREGKVGPYWYHEDTNAFFDDVDHYKMIKAMCRLSCSVCDKMEEQPQDAASRRRAKFRNIGQLKGHLFHRHKLHMCGLCLEGRKVFICEQKLYTRAQLNQHITTGDSEVDGSESERGGFMGHPMSSRAIHFRQEHFLCEDDACLAKKFVVFQSEPEMKIPTSFRYRHGNEHDQRRGRSGVGRGRTFRRDISENQLSMAIEASLETANAEQTFRDHSTSCSGQVPVEDGNADIDSIIQPFESLSAAGSETTSRYLQALGHSSRNGPLVDSSFPPLPIASINGQQRSKHELEGSSSNTMAARLRQHGNKKVTVINSGNAWPAARRGLAVQSSSNPSQSKLPINNGLGVSPNTGQMKTVINSGLPASTYASSIQATQRNSHGQLSAGSSRDTRDGGRIVHSASAPNLIENNIVEVSNSDFPPVSAAQVSKLPASSKSSLNVDNVQSANKSLVEKIRGALDFDEERYTIFKDISAQYRQGTVDTGTYLDYVQQFGLSHLVLELARLLPDSQKQKELVDAYNASFQRNALPENNLVLGSSSIHRKDSNVNKKGKGMSVDGRGSNSTEKLADSFLSTVHQLQASYKSSEEKVEVLSRGDYRSDRGKLKIEQRTDKNSGSQPTMKVSGQTEISNGSLSNQSSEDGGGGNKQRKKTSKFLRVRLGDGSVGALLDQSNPATAESSEGNKDDSSGGLPVRGVWRNRGVALFLTGLFAISCYCIPWHLADGTTNPCGCFWSCRGMRTTKISSTTRSPNISRWSKAQGDMIQIGIIFLLLTVILELIERIEDIIEDNETSIKIKTCSRDATLWSAISLLKIRHDVAVV</sequence>
<feature type="region of interest" description="Disordered" evidence="9">
    <location>
        <begin position="643"/>
        <end position="666"/>
    </location>
</feature>
<dbReference type="Pfam" id="PF23230">
    <property type="entry name" value="zf-C2H2_13"/>
    <property type="match status" value="1"/>
</dbReference>
<evidence type="ECO:0000256" key="2">
    <source>
        <dbReference type="ARBA" id="ARBA00022490"/>
    </source>
</evidence>
<feature type="domain" description="RING-type" evidence="10">
    <location>
        <begin position="5"/>
        <end position="46"/>
    </location>
</feature>
<evidence type="ECO:0000313" key="12">
    <source>
        <dbReference type="Proteomes" id="UP001603857"/>
    </source>
</evidence>
<protein>
    <recommendedName>
        <fullName evidence="10">RING-type domain-containing protein</fullName>
    </recommendedName>
</protein>
<dbReference type="PROSITE" id="PS50089">
    <property type="entry name" value="ZF_RING_2"/>
    <property type="match status" value="1"/>
</dbReference>
<evidence type="ECO:0000256" key="7">
    <source>
        <dbReference type="ARBA" id="ARBA00022833"/>
    </source>
</evidence>
<feature type="compositionally biased region" description="Polar residues" evidence="9">
    <location>
        <begin position="773"/>
        <end position="783"/>
    </location>
</feature>
<evidence type="ECO:0000256" key="5">
    <source>
        <dbReference type="ARBA" id="ARBA00022723"/>
    </source>
</evidence>
<dbReference type="PANTHER" id="PTHR22938:SF0">
    <property type="entry name" value="E3 UBIQUITIN-PROTEIN LIGASE ZNF598"/>
    <property type="match status" value="1"/>
</dbReference>
<keyword evidence="12" id="KW-1185">Reference proteome</keyword>
<evidence type="ECO:0000256" key="1">
    <source>
        <dbReference type="ARBA" id="ARBA00004496"/>
    </source>
</evidence>
<dbReference type="InterPro" id="IPR001841">
    <property type="entry name" value="Znf_RING"/>
</dbReference>
<dbReference type="AlphaFoldDB" id="A0ABD1NBM8"/>
<keyword evidence="6 8" id="KW-0863">Zinc-finger</keyword>
<evidence type="ECO:0000256" key="9">
    <source>
        <dbReference type="SAM" id="MobiDB-lite"/>
    </source>
</evidence>
<dbReference type="CDD" id="cd16615">
    <property type="entry name" value="RING-HC_ZNF598"/>
    <property type="match status" value="1"/>
</dbReference>
<dbReference type="GO" id="GO:0008270">
    <property type="term" value="F:zinc ion binding"/>
    <property type="evidence" value="ECO:0007669"/>
    <property type="project" value="UniProtKB-KW"/>
</dbReference>